<reference evidence="6" key="1">
    <citation type="submission" date="2022-08" db="EMBL/GenBank/DDBJ databases">
        <title>Alicyclobacillus dauci DSM2870, complete genome.</title>
        <authorList>
            <person name="Wang Q."/>
            <person name="Cai R."/>
            <person name="Wang Z."/>
        </authorList>
    </citation>
    <scope>NUCLEOTIDE SEQUENCE</scope>
    <source>
        <strain evidence="6">DSM 28700</strain>
    </source>
</reference>
<name>A0ABY6YYY6_9BACL</name>
<evidence type="ECO:0000313" key="7">
    <source>
        <dbReference type="Proteomes" id="UP001164803"/>
    </source>
</evidence>
<keyword evidence="7" id="KW-1185">Reference proteome</keyword>
<accession>A0ABY6YYY6</accession>
<evidence type="ECO:0000256" key="4">
    <source>
        <dbReference type="ARBA" id="ARBA00022729"/>
    </source>
</evidence>
<keyword evidence="4 5" id="KW-0732">Signal</keyword>
<dbReference type="PANTHER" id="PTHR42953:SF1">
    <property type="entry name" value="METAL-BINDING PROTEIN HI_0362-RELATED"/>
    <property type="match status" value="1"/>
</dbReference>
<keyword evidence="3" id="KW-0479">Metal-binding</keyword>
<proteinExistence type="predicted"/>
<evidence type="ECO:0000256" key="1">
    <source>
        <dbReference type="ARBA" id="ARBA00004196"/>
    </source>
</evidence>
<gene>
    <name evidence="6" type="ORF">NZD86_16155</name>
</gene>
<dbReference type="Proteomes" id="UP001164803">
    <property type="component" value="Chromosome"/>
</dbReference>
<evidence type="ECO:0000256" key="2">
    <source>
        <dbReference type="ARBA" id="ARBA00022448"/>
    </source>
</evidence>
<dbReference type="Gene3D" id="3.40.50.1980">
    <property type="entry name" value="Nitrogenase molybdenum iron protein domain"/>
    <property type="match status" value="2"/>
</dbReference>
<protein>
    <submittedName>
        <fullName evidence="6">Zinc ABC transporter substrate-binding protein</fullName>
    </submittedName>
</protein>
<comment type="subcellular location">
    <subcellularLocation>
        <location evidence="1">Cell envelope</location>
    </subcellularLocation>
</comment>
<dbReference type="SUPFAM" id="SSF53807">
    <property type="entry name" value="Helical backbone' metal receptor"/>
    <property type="match status" value="1"/>
</dbReference>
<dbReference type="EMBL" id="CP104064">
    <property type="protein sequence ID" value="WAH35791.1"/>
    <property type="molecule type" value="Genomic_DNA"/>
</dbReference>
<dbReference type="InterPro" id="IPR050492">
    <property type="entry name" value="Bact_metal-bind_prot9"/>
</dbReference>
<sequence>MKLRIARISTVTLGLLVTSGLAVGCTTNTANGSGSPETKTTNGAKVIQAVGAESEYADVIKQIGGKYVSVTGIMSDPATDPHEYEASTKNASVISGATLVVQNGIGYDDFMNKLESASPNSPRTVIDVAKELGYGQDTQNPHLWYKTDTMPRVAELIAEQLEKQDPSQKQYFENNLTKFTDSLNTWKKELADLQSKYAGTGVAVTEPVADYLIQAAGLDVKTPWSFQEAIMNGTDPSPQDVQLQTDLFNQHKIKVFCYNQQVITDVTKTFLALAKKDHIPTVGVYETMPANHTYQTWMEDETKAITNALENGTSTETIS</sequence>
<dbReference type="Pfam" id="PF01297">
    <property type="entry name" value="ZnuA"/>
    <property type="match status" value="1"/>
</dbReference>
<organism evidence="6 7">
    <name type="scientific">Alicyclobacillus dauci</name>
    <dbReference type="NCBI Taxonomy" id="1475485"/>
    <lineage>
        <taxon>Bacteria</taxon>
        <taxon>Bacillati</taxon>
        <taxon>Bacillota</taxon>
        <taxon>Bacilli</taxon>
        <taxon>Bacillales</taxon>
        <taxon>Alicyclobacillaceae</taxon>
        <taxon>Alicyclobacillus</taxon>
    </lineage>
</organism>
<evidence type="ECO:0000256" key="3">
    <source>
        <dbReference type="ARBA" id="ARBA00022723"/>
    </source>
</evidence>
<evidence type="ECO:0000256" key="5">
    <source>
        <dbReference type="SAM" id="SignalP"/>
    </source>
</evidence>
<feature type="chain" id="PRO_5046801150" evidence="5">
    <location>
        <begin position="25"/>
        <end position="319"/>
    </location>
</feature>
<evidence type="ECO:0000313" key="6">
    <source>
        <dbReference type="EMBL" id="WAH35791.1"/>
    </source>
</evidence>
<dbReference type="InterPro" id="IPR006127">
    <property type="entry name" value="ZnuA-like"/>
</dbReference>
<dbReference type="PROSITE" id="PS51257">
    <property type="entry name" value="PROKAR_LIPOPROTEIN"/>
    <property type="match status" value="1"/>
</dbReference>
<dbReference type="PANTHER" id="PTHR42953">
    <property type="entry name" value="HIGH-AFFINITY ZINC UPTAKE SYSTEM PROTEIN ZNUA-RELATED"/>
    <property type="match status" value="1"/>
</dbReference>
<dbReference type="RefSeq" id="WP_268043073.1">
    <property type="nucleotide sequence ID" value="NZ_CP104064.1"/>
</dbReference>
<feature type="signal peptide" evidence="5">
    <location>
        <begin position="1"/>
        <end position="24"/>
    </location>
</feature>
<keyword evidence="2" id="KW-0813">Transport</keyword>